<keyword evidence="2" id="KW-1133">Transmembrane helix</keyword>
<dbReference type="Proteomes" id="UP000243426">
    <property type="component" value="Chromosome I"/>
</dbReference>
<protein>
    <submittedName>
        <fullName evidence="3">Uncharacterized protein</fullName>
    </submittedName>
</protein>
<evidence type="ECO:0000313" key="4">
    <source>
        <dbReference type="Proteomes" id="UP000243426"/>
    </source>
</evidence>
<proteinExistence type="predicted"/>
<keyword evidence="4" id="KW-1185">Reference proteome</keyword>
<feature type="compositionally biased region" description="Low complexity" evidence="1">
    <location>
        <begin position="60"/>
        <end position="71"/>
    </location>
</feature>
<gene>
    <name evidence="3" type="ORF">SAMN05216198_0106</name>
</gene>
<dbReference type="RefSeq" id="WP_157718477.1">
    <property type="nucleotide sequence ID" value="NZ_LT629748.1"/>
</dbReference>
<feature type="compositionally biased region" description="Polar residues" evidence="1">
    <location>
        <begin position="115"/>
        <end position="126"/>
    </location>
</feature>
<keyword evidence="2" id="KW-0812">Transmembrane</keyword>
<dbReference type="EMBL" id="LT629748">
    <property type="protein sequence ID" value="SDR70012.1"/>
    <property type="molecule type" value="Genomic_DNA"/>
</dbReference>
<organism evidence="3 4">
    <name type="scientific">Halopseudomonas litoralis</name>
    <dbReference type="NCBI Taxonomy" id="797277"/>
    <lineage>
        <taxon>Bacteria</taxon>
        <taxon>Pseudomonadati</taxon>
        <taxon>Pseudomonadota</taxon>
        <taxon>Gammaproteobacteria</taxon>
        <taxon>Pseudomonadales</taxon>
        <taxon>Pseudomonadaceae</taxon>
        <taxon>Halopseudomonas</taxon>
    </lineage>
</organism>
<dbReference type="OrthoDB" id="7030833at2"/>
<evidence type="ECO:0000256" key="1">
    <source>
        <dbReference type="SAM" id="MobiDB-lite"/>
    </source>
</evidence>
<feature type="region of interest" description="Disordered" evidence="1">
    <location>
        <begin position="54"/>
        <end position="141"/>
    </location>
</feature>
<reference evidence="4" key="1">
    <citation type="submission" date="2016-10" db="EMBL/GenBank/DDBJ databases">
        <authorList>
            <person name="Varghese N."/>
            <person name="Submissions S."/>
        </authorList>
    </citation>
    <scope>NUCLEOTIDE SEQUENCE [LARGE SCALE GENOMIC DNA]</scope>
    <source>
        <strain evidence="4">2SM5</strain>
    </source>
</reference>
<feature type="transmembrane region" description="Helical" evidence="2">
    <location>
        <begin position="19"/>
        <end position="38"/>
    </location>
</feature>
<accession>A0A1H1L6T8</accession>
<keyword evidence="2" id="KW-0472">Membrane</keyword>
<evidence type="ECO:0000313" key="3">
    <source>
        <dbReference type="EMBL" id="SDR70012.1"/>
    </source>
</evidence>
<evidence type="ECO:0000256" key="2">
    <source>
        <dbReference type="SAM" id="Phobius"/>
    </source>
</evidence>
<sequence length="225" mass="25741">MKADWDDAPRRVRAMRKSYFSLSVAIAVGLVIGILFMADRNGWSTYFSRQIAPSTNTNESTAASVSPASAALQRSTPTPEQAFRNDIEQKRQTAYVESARRQTSFNDGNYRPRTDVNTIPSSTASHASAARKPQARQQNLNGSRNVTLRWIDARRSSYWWTGNYRWRDNLIINEDFCANGRHRKGSMEYRTCRKAAKTYLKDQCRAQSAQAYRRMHCLAEGSFRH</sequence>
<name>A0A1H1L6T8_9GAMM</name>
<dbReference type="AlphaFoldDB" id="A0A1H1L6T8"/>